<dbReference type="Proteomes" id="UP000054097">
    <property type="component" value="Unassembled WGS sequence"/>
</dbReference>
<dbReference type="STRING" id="933852.A0A0C3AQA2"/>
<dbReference type="Gene3D" id="3.30.40.10">
    <property type="entry name" value="Zinc/RING finger domain, C3HC4 (zinc finger)"/>
    <property type="match status" value="1"/>
</dbReference>
<evidence type="ECO:0000313" key="7">
    <source>
        <dbReference type="EMBL" id="KIM26750.1"/>
    </source>
</evidence>
<evidence type="ECO:0000256" key="2">
    <source>
        <dbReference type="ARBA" id="ARBA00022771"/>
    </source>
</evidence>
<protein>
    <recommendedName>
        <fullName evidence="6">RING-type domain-containing protein</fullName>
    </recommendedName>
</protein>
<dbReference type="InterPro" id="IPR017907">
    <property type="entry name" value="Znf_RING_CS"/>
</dbReference>
<dbReference type="InterPro" id="IPR013083">
    <property type="entry name" value="Znf_RING/FYVE/PHD"/>
</dbReference>
<keyword evidence="8" id="KW-1185">Reference proteome</keyword>
<feature type="domain" description="RING-type" evidence="6">
    <location>
        <begin position="59"/>
        <end position="97"/>
    </location>
</feature>
<feature type="region of interest" description="Disordered" evidence="5">
    <location>
        <begin position="1"/>
        <end position="49"/>
    </location>
</feature>
<dbReference type="PANTHER" id="PTHR23041:SF78">
    <property type="entry name" value="E3 UBIQUITIN-PROTEIN LIGASE RNF4"/>
    <property type="match status" value="1"/>
</dbReference>
<keyword evidence="1" id="KW-0479">Metal-binding</keyword>
<dbReference type="PROSITE" id="PS00518">
    <property type="entry name" value="ZF_RING_1"/>
    <property type="match status" value="1"/>
</dbReference>
<dbReference type="PANTHER" id="PTHR23041">
    <property type="entry name" value="RING FINGER DOMAIN-CONTAINING"/>
    <property type="match status" value="1"/>
</dbReference>
<dbReference type="PROSITE" id="PS50089">
    <property type="entry name" value="ZF_RING_2"/>
    <property type="match status" value="1"/>
</dbReference>
<dbReference type="SMART" id="SM00184">
    <property type="entry name" value="RING"/>
    <property type="match status" value="1"/>
</dbReference>
<organism evidence="7 8">
    <name type="scientific">Serendipita vermifera MAFF 305830</name>
    <dbReference type="NCBI Taxonomy" id="933852"/>
    <lineage>
        <taxon>Eukaryota</taxon>
        <taxon>Fungi</taxon>
        <taxon>Dikarya</taxon>
        <taxon>Basidiomycota</taxon>
        <taxon>Agaricomycotina</taxon>
        <taxon>Agaricomycetes</taxon>
        <taxon>Sebacinales</taxon>
        <taxon>Serendipitaceae</taxon>
        <taxon>Serendipita</taxon>
    </lineage>
</organism>
<sequence length="115" mass="12070">MLDRSTPADADTSSSTIQPTTINAPVPPPLPSTQAEPIPMDGQVTGTGNTNGSSLVVTCPLCLGDTVALTSTLCGHVFCKECITAAIRHKPECPVCRAFTHIRSLHPIFLNIITS</sequence>
<dbReference type="InterPro" id="IPR001841">
    <property type="entry name" value="Znf_RING"/>
</dbReference>
<proteinExistence type="predicted"/>
<evidence type="ECO:0000259" key="6">
    <source>
        <dbReference type="PROSITE" id="PS50089"/>
    </source>
</evidence>
<dbReference type="HOGENOM" id="CLU_2110481_0_0_1"/>
<reference evidence="7 8" key="1">
    <citation type="submission" date="2014-04" db="EMBL/GenBank/DDBJ databases">
        <authorList>
            <consortium name="DOE Joint Genome Institute"/>
            <person name="Kuo A."/>
            <person name="Zuccaro A."/>
            <person name="Kohler A."/>
            <person name="Nagy L.G."/>
            <person name="Floudas D."/>
            <person name="Copeland A."/>
            <person name="Barry K.W."/>
            <person name="Cichocki N."/>
            <person name="Veneault-Fourrey C."/>
            <person name="LaButti K."/>
            <person name="Lindquist E.A."/>
            <person name="Lipzen A."/>
            <person name="Lundell T."/>
            <person name="Morin E."/>
            <person name="Murat C."/>
            <person name="Sun H."/>
            <person name="Tunlid A."/>
            <person name="Henrissat B."/>
            <person name="Grigoriev I.V."/>
            <person name="Hibbett D.S."/>
            <person name="Martin F."/>
            <person name="Nordberg H.P."/>
            <person name="Cantor M.N."/>
            <person name="Hua S.X."/>
        </authorList>
    </citation>
    <scope>NUCLEOTIDE SEQUENCE [LARGE SCALE GENOMIC DNA]</scope>
    <source>
        <strain evidence="7 8">MAFF 305830</strain>
    </source>
</reference>
<accession>A0A0C3AQA2</accession>
<dbReference type="GO" id="GO:0008270">
    <property type="term" value="F:zinc ion binding"/>
    <property type="evidence" value="ECO:0007669"/>
    <property type="project" value="UniProtKB-KW"/>
</dbReference>
<dbReference type="SUPFAM" id="SSF57850">
    <property type="entry name" value="RING/U-box"/>
    <property type="match status" value="1"/>
</dbReference>
<evidence type="ECO:0000256" key="1">
    <source>
        <dbReference type="ARBA" id="ARBA00022723"/>
    </source>
</evidence>
<evidence type="ECO:0000256" key="4">
    <source>
        <dbReference type="PROSITE-ProRule" id="PRU00175"/>
    </source>
</evidence>
<dbReference type="AlphaFoldDB" id="A0A0C3AQA2"/>
<dbReference type="InterPro" id="IPR047134">
    <property type="entry name" value="RNF4"/>
</dbReference>
<dbReference type="EMBL" id="KN824303">
    <property type="protein sequence ID" value="KIM26750.1"/>
    <property type="molecule type" value="Genomic_DNA"/>
</dbReference>
<evidence type="ECO:0000256" key="3">
    <source>
        <dbReference type="ARBA" id="ARBA00022833"/>
    </source>
</evidence>
<dbReference type="Pfam" id="PF13923">
    <property type="entry name" value="zf-C3HC4_2"/>
    <property type="match status" value="1"/>
</dbReference>
<reference evidence="8" key="2">
    <citation type="submission" date="2015-01" db="EMBL/GenBank/DDBJ databases">
        <title>Evolutionary Origins and Diversification of the Mycorrhizal Mutualists.</title>
        <authorList>
            <consortium name="DOE Joint Genome Institute"/>
            <consortium name="Mycorrhizal Genomics Consortium"/>
            <person name="Kohler A."/>
            <person name="Kuo A."/>
            <person name="Nagy L.G."/>
            <person name="Floudas D."/>
            <person name="Copeland A."/>
            <person name="Barry K.W."/>
            <person name="Cichocki N."/>
            <person name="Veneault-Fourrey C."/>
            <person name="LaButti K."/>
            <person name="Lindquist E.A."/>
            <person name="Lipzen A."/>
            <person name="Lundell T."/>
            <person name="Morin E."/>
            <person name="Murat C."/>
            <person name="Riley R."/>
            <person name="Ohm R."/>
            <person name="Sun H."/>
            <person name="Tunlid A."/>
            <person name="Henrissat B."/>
            <person name="Grigoriev I.V."/>
            <person name="Hibbett D.S."/>
            <person name="Martin F."/>
        </authorList>
    </citation>
    <scope>NUCLEOTIDE SEQUENCE [LARGE SCALE GENOMIC DNA]</scope>
    <source>
        <strain evidence="8">MAFF 305830</strain>
    </source>
</reference>
<feature type="compositionally biased region" description="Low complexity" evidence="5">
    <location>
        <begin position="1"/>
        <end position="16"/>
    </location>
</feature>
<gene>
    <name evidence="7" type="ORF">M408DRAFT_25036</name>
</gene>
<keyword evidence="2 4" id="KW-0863">Zinc-finger</keyword>
<dbReference type="OrthoDB" id="6105938at2759"/>
<evidence type="ECO:0000256" key="5">
    <source>
        <dbReference type="SAM" id="MobiDB-lite"/>
    </source>
</evidence>
<keyword evidence="3" id="KW-0862">Zinc</keyword>
<name>A0A0C3AQA2_SERVB</name>
<evidence type="ECO:0000313" key="8">
    <source>
        <dbReference type="Proteomes" id="UP000054097"/>
    </source>
</evidence>